<keyword evidence="3" id="KW-1133">Transmembrane helix</keyword>
<feature type="region of interest" description="Disordered" evidence="2">
    <location>
        <begin position="89"/>
        <end position="113"/>
    </location>
</feature>
<organism evidence="5 6">
    <name type="scientific">Cylindrobasidium torrendii FP15055 ss-10</name>
    <dbReference type="NCBI Taxonomy" id="1314674"/>
    <lineage>
        <taxon>Eukaryota</taxon>
        <taxon>Fungi</taxon>
        <taxon>Dikarya</taxon>
        <taxon>Basidiomycota</taxon>
        <taxon>Agaricomycotina</taxon>
        <taxon>Agaricomycetes</taxon>
        <taxon>Agaricomycetidae</taxon>
        <taxon>Agaricales</taxon>
        <taxon>Marasmiineae</taxon>
        <taxon>Physalacriaceae</taxon>
        <taxon>Cylindrobasidium</taxon>
    </lineage>
</organism>
<keyword evidence="3" id="KW-0472">Membrane</keyword>
<dbReference type="AlphaFoldDB" id="A0A0D7AV22"/>
<dbReference type="GO" id="GO:0046835">
    <property type="term" value="P:carbohydrate phosphorylation"/>
    <property type="evidence" value="ECO:0007669"/>
    <property type="project" value="TreeGrafter"/>
</dbReference>
<dbReference type="EMBL" id="KN880892">
    <property type="protein sequence ID" value="KIY61679.1"/>
    <property type="molecule type" value="Genomic_DNA"/>
</dbReference>
<dbReference type="PANTHER" id="PTHR24045:SF0">
    <property type="entry name" value="N-ACETYLGLUCOSAMINE-1-PHOSPHOTRANSFERASE SUBUNITS ALPHA_BETA"/>
    <property type="match status" value="1"/>
</dbReference>
<accession>A0A0D7AV22</accession>
<keyword evidence="6" id="KW-1185">Reference proteome</keyword>
<dbReference type="Proteomes" id="UP000054007">
    <property type="component" value="Unassembled WGS sequence"/>
</dbReference>
<reference evidence="5 6" key="1">
    <citation type="journal article" date="2015" name="Fungal Genet. Biol.">
        <title>Evolution of novel wood decay mechanisms in Agaricales revealed by the genome sequences of Fistulina hepatica and Cylindrobasidium torrendii.</title>
        <authorList>
            <person name="Floudas D."/>
            <person name="Held B.W."/>
            <person name="Riley R."/>
            <person name="Nagy L.G."/>
            <person name="Koehler G."/>
            <person name="Ransdell A.S."/>
            <person name="Younus H."/>
            <person name="Chow J."/>
            <person name="Chiniquy J."/>
            <person name="Lipzen A."/>
            <person name="Tritt A."/>
            <person name="Sun H."/>
            <person name="Haridas S."/>
            <person name="LaButti K."/>
            <person name="Ohm R.A."/>
            <person name="Kues U."/>
            <person name="Blanchette R.A."/>
            <person name="Grigoriev I.V."/>
            <person name="Minto R.E."/>
            <person name="Hibbett D.S."/>
        </authorList>
    </citation>
    <scope>NUCLEOTIDE SEQUENCE [LARGE SCALE GENOMIC DNA]</scope>
    <source>
        <strain evidence="5 6">FP15055 ss-10</strain>
    </source>
</reference>
<evidence type="ECO:0000313" key="5">
    <source>
        <dbReference type="EMBL" id="KIY61679.1"/>
    </source>
</evidence>
<dbReference type="GO" id="GO:0003976">
    <property type="term" value="F:UDP-N-acetylglucosamine-lysosomal-enzyme N-acetylglucosaminephosphotransferase activity"/>
    <property type="evidence" value="ECO:0007669"/>
    <property type="project" value="TreeGrafter"/>
</dbReference>
<dbReference type="GO" id="GO:0005794">
    <property type="term" value="C:Golgi apparatus"/>
    <property type="evidence" value="ECO:0007669"/>
    <property type="project" value="TreeGrafter"/>
</dbReference>
<feature type="transmembrane region" description="Helical" evidence="3">
    <location>
        <begin position="56"/>
        <end position="75"/>
    </location>
</feature>
<dbReference type="STRING" id="1314674.A0A0D7AV22"/>
<feature type="domain" description="Stealth protein CR3 conserved region 3" evidence="4">
    <location>
        <begin position="475"/>
        <end position="524"/>
    </location>
</feature>
<dbReference type="PANTHER" id="PTHR24045">
    <property type="match status" value="1"/>
</dbReference>
<proteinExistence type="predicted"/>
<evidence type="ECO:0000313" key="6">
    <source>
        <dbReference type="Proteomes" id="UP000054007"/>
    </source>
</evidence>
<dbReference type="OrthoDB" id="263283at2759"/>
<dbReference type="Pfam" id="PF17102">
    <property type="entry name" value="Stealth_CR3"/>
    <property type="match status" value="1"/>
</dbReference>
<evidence type="ECO:0000256" key="2">
    <source>
        <dbReference type="SAM" id="MobiDB-lite"/>
    </source>
</evidence>
<evidence type="ECO:0000259" key="4">
    <source>
        <dbReference type="Pfam" id="PF17102"/>
    </source>
</evidence>
<protein>
    <recommendedName>
        <fullName evidence="4">Stealth protein CR3 conserved region 3 domain-containing protein</fullName>
    </recommendedName>
</protein>
<dbReference type="InterPro" id="IPR047141">
    <property type="entry name" value="Stealth"/>
</dbReference>
<name>A0A0D7AV22_9AGAR</name>
<sequence>MRWITNSWKSSSYLPLSQSDRDDGTEGIELLPEHEHSTTASASPWNRASGKKRTSLRLAVVAGALLSLAIVFFSFGASSHSSVVSGETESAYGAVPPSPSPPHNHSEPSVLDSPPGTPDGWYFYTHNRTFVSPHVSGADKRTYHRTRGQRILLDPKCAEQWVARGTVCNDLADAHDNAVLNGDDGRLDVIWTWVNGSDPYLAKVRAVAVKEDLEDIAQKPEESDEDEDDDEVEEDEEDDEDEDEDEEEEEDEEDQKEEKPIAGSAEHHFRDHDELRYSMRSVYQNVPAAIIRKLHLFTSSLPYEATNSTTNITALSQTGRMGHVPTWLNLTGNDVQAPAIGIIHHWENFRVTDNVLRDHDYPEGEEGAKQWRGKYLPTFNSLSIESQFPHIEEFKDTLLYLNDDYFITRHMSTGDFATYLYGPVFRIQRNWNFGFITDTGWYEWKADMEGEAPTLEHANWYLNDRFGGRRRGYIKHVARSMDVTILRELNVVWPDVLATTASSRFRGHTPQVHLAFLQMYYHIEKHREALLYSFLVLRADQDQDGRLTPSEAQTLLNELAGKKQNKGEDIHVDSNPVRTSEYRDNIALSGETPPKETKYLFTSADGYPYVPKHNDDKSEWPAYDPQVGGVCRVKWDCFNEGFGERDVGTQDLFKRWMFMDPTCGDCAIVALLGQSGSTGLEAFLPRPRDDDVPVDMDEYDIVGGNVARWWYGVFDPTRAMLKNPRAFAIRNIQRYSYVLGDTPMKWLQVKDTSIKSTLDELKSPSSEFALVAINDDVKDGAEMGPTDKLLRGWYHARWSSVRGWWEGWLPDDEDGSGGGLFSGWW</sequence>
<feature type="compositionally biased region" description="Acidic residues" evidence="2">
    <location>
        <begin position="222"/>
        <end position="255"/>
    </location>
</feature>
<keyword evidence="1" id="KW-0808">Transferase</keyword>
<evidence type="ECO:0000256" key="1">
    <source>
        <dbReference type="ARBA" id="ARBA00022679"/>
    </source>
</evidence>
<evidence type="ECO:0000256" key="3">
    <source>
        <dbReference type="SAM" id="Phobius"/>
    </source>
</evidence>
<gene>
    <name evidence="5" type="ORF">CYLTODRAFT_495130</name>
</gene>
<keyword evidence="3" id="KW-0812">Transmembrane</keyword>
<feature type="region of interest" description="Disordered" evidence="2">
    <location>
        <begin position="213"/>
        <end position="270"/>
    </location>
</feature>
<feature type="compositionally biased region" description="Basic and acidic residues" evidence="2">
    <location>
        <begin position="256"/>
        <end position="270"/>
    </location>
</feature>
<dbReference type="InterPro" id="IPR031357">
    <property type="entry name" value="Stealth_CR3"/>
</dbReference>